<evidence type="ECO:0000256" key="4">
    <source>
        <dbReference type="ARBA" id="ARBA00022448"/>
    </source>
</evidence>
<dbReference type="EMBL" id="JACAZH010000013">
    <property type="protein sequence ID" value="KAF7351250.1"/>
    <property type="molecule type" value="Genomic_DNA"/>
</dbReference>
<reference evidence="12" key="1">
    <citation type="submission" date="2020-05" db="EMBL/GenBank/DDBJ databases">
        <title>Mycena genomes resolve the evolution of fungal bioluminescence.</title>
        <authorList>
            <person name="Tsai I.J."/>
        </authorList>
    </citation>
    <scope>NUCLEOTIDE SEQUENCE</scope>
    <source>
        <strain evidence="12">160909Yilan</strain>
    </source>
</reference>
<gene>
    <name evidence="12" type="ORF">MSAN_01556500</name>
</gene>
<keyword evidence="6" id="KW-0256">Endoplasmic reticulum</keyword>
<proteinExistence type="inferred from homology"/>
<dbReference type="AlphaFoldDB" id="A0A8H7CUY9"/>
<evidence type="ECO:0000313" key="13">
    <source>
        <dbReference type="Proteomes" id="UP000623467"/>
    </source>
</evidence>
<keyword evidence="4" id="KW-0813">Transport</keyword>
<dbReference type="OrthoDB" id="200187at2759"/>
<evidence type="ECO:0000313" key="12">
    <source>
        <dbReference type="EMBL" id="KAF7351250.1"/>
    </source>
</evidence>
<organism evidence="12 13">
    <name type="scientific">Mycena sanguinolenta</name>
    <dbReference type="NCBI Taxonomy" id="230812"/>
    <lineage>
        <taxon>Eukaryota</taxon>
        <taxon>Fungi</taxon>
        <taxon>Dikarya</taxon>
        <taxon>Basidiomycota</taxon>
        <taxon>Agaricomycotina</taxon>
        <taxon>Agaricomycetes</taxon>
        <taxon>Agaricomycetidae</taxon>
        <taxon>Agaricales</taxon>
        <taxon>Marasmiineae</taxon>
        <taxon>Mycenaceae</taxon>
        <taxon>Mycena</taxon>
    </lineage>
</organism>
<feature type="transmembrane region" description="Helical" evidence="11">
    <location>
        <begin position="51"/>
        <end position="71"/>
    </location>
</feature>
<comment type="subcellular location">
    <subcellularLocation>
        <location evidence="1">Endoplasmic reticulum membrane</location>
        <topology evidence="1">Multi-pass membrane protein</topology>
    </subcellularLocation>
</comment>
<dbReference type="PANTHER" id="PTHR12443">
    <property type="entry name" value="TRANSLOCATION PROTEIN SEC62"/>
    <property type="match status" value="1"/>
</dbReference>
<dbReference type="GO" id="GO:0005789">
    <property type="term" value="C:endoplasmic reticulum membrane"/>
    <property type="evidence" value="ECO:0007669"/>
    <property type="project" value="UniProtKB-SubCell"/>
</dbReference>
<keyword evidence="10 11" id="KW-0472">Membrane</keyword>
<evidence type="ECO:0000256" key="8">
    <source>
        <dbReference type="ARBA" id="ARBA00022989"/>
    </source>
</evidence>
<dbReference type="Proteomes" id="UP000623467">
    <property type="component" value="Unassembled WGS sequence"/>
</dbReference>
<sequence length="102" mass="11735">MQVIPEQQFDADAHYAWFLGRSQWMKYVPAVLMVAILAAVKFHLHYLHMALLGLISLLFAMSIVRLVLYVITSVVASPGIWIFPHLFAKVSFVRQSFFRLVL</sequence>
<name>A0A8H7CUY9_9AGAR</name>
<keyword evidence="13" id="KW-1185">Reference proteome</keyword>
<dbReference type="PANTHER" id="PTHR12443:SF9">
    <property type="entry name" value="TRANSLOCATION PROTEIN SEC62"/>
    <property type="match status" value="1"/>
</dbReference>
<evidence type="ECO:0000256" key="5">
    <source>
        <dbReference type="ARBA" id="ARBA00022692"/>
    </source>
</evidence>
<protein>
    <recommendedName>
        <fullName evidence="3">Translocation protein SEC62</fullName>
    </recommendedName>
</protein>
<comment type="caution">
    <text evidence="12">The sequence shown here is derived from an EMBL/GenBank/DDBJ whole genome shotgun (WGS) entry which is preliminary data.</text>
</comment>
<evidence type="ECO:0000256" key="10">
    <source>
        <dbReference type="ARBA" id="ARBA00023136"/>
    </source>
</evidence>
<comment type="similarity">
    <text evidence="2">Belongs to the SEC62 family.</text>
</comment>
<keyword evidence="7" id="KW-0653">Protein transport</keyword>
<keyword evidence="9" id="KW-0811">Translocation</keyword>
<dbReference type="InterPro" id="IPR004728">
    <property type="entry name" value="Sec62"/>
</dbReference>
<keyword evidence="5 11" id="KW-0812">Transmembrane</keyword>
<keyword evidence="8 11" id="KW-1133">Transmembrane helix</keyword>
<dbReference type="Pfam" id="PF03839">
    <property type="entry name" value="Sec62"/>
    <property type="match status" value="1"/>
</dbReference>
<accession>A0A8H7CUY9</accession>
<evidence type="ECO:0000256" key="9">
    <source>
        <dbReference type="ARBA" id="ARBA00023010"/>
    </source>
</evidence>
<dbReference type="GO" id="GO:0031204">
    <property type="term" value="P:post-translational protein targeting to membrane, translocation"/>
    <property type="evidence" value="ECO:0007669"/>
    <property type="project" value="TreeGrafter"/>
</dbReference>
<evidence type="ECO:0000256" key="7">
    <source>
        <dbReference type="ARBA" id="ARBA00022927"/>
    </source>
</evidence>
<evidence type="ECO:0000256" key="3">
    <source>
        <dbReference type="ARBA" id="ARBA00021257"/>
    </source>
</evidence>
<evidence type="ECO:0000256" key="1">
    <source>
        <dbReference type="ARBA" id="ARBA00004477"/>
    </source>
</evidence>
<evidence type="ECO:0000256" key="11">
    <source>
        <dbReference type="SAM" id="Phobius"/>
    </source>
</evidence>
<evidence type="ECO:0000256" key="6">
    <source>
        <dbReference type="ARBA" id="ARBA00022824"/>
    </source>
</evidence>
<evidence type="ECO:0000256" key="2">
    <source>
        <dbReference type="ARBA" id="ARBA00010604"/>
    </source>
</evidence>